<dbReference type="AlphaFoldDB" id="A0A1J7GV85"/>
<name>A0A1J7GV85_LUPAN</name>
<accession>A0A1J7GV85</accession>
<reference evidence="2 3" key="1">
    <citation type="journal article" date="2017" name="Plant Biotechnol. J.">
        <title>A comprehensive draft genome sequence for lupin (Lupinus angustifolius), an emerging health food: insights into plant-microbe interactions and legume evolution.</title>
        <authorList>
            <person name="Hane J.K."/>
            <person name="Ming Y."/>
            <person name="Kamphuis L.G."/>
            <person name="Nelson M.N."/>
            <person name="Garg G."/>
            <person name="Atkins C.A."/>
            <person name="Bayer P.E."/>
            <person name="Bravo A."/>
            <person name="Bringans S."/>
            <person name="Cannon S."/>
            <person name="Edwards D."/>
            <person name="Foley R."/>
            <person name="Gao L.L."/>
            <person name="Harrison M.J."/>
            <person name="Huang W."/>
            <person name="Hurgobin B."/>
            <person name="Li S."/>
            <person name="Liu C.W."/>
            <person name="McGrath A."/>
            <person name="Morahan G."/>
            <person name="Murray J."/>
            <person name="Weller J."/>
            <person name="Jian J."/>
            <person name="Singh K.B."/>
        </authorList>
    </citation>
    <scope>NUCLEOTIDE SEQUENCE [LARGE SCALE GENOMIC DNA]</scope>
    <source>
        <strain evidence="3">cv. Tanjil</strain>
        <tissue evidence="2">Whole plant</tissue>
    </source>
</reference>
<feature type="region of interest" description="Disordered" evidence="1">
    <location>
        <begin position="20"/>
        <end position="59"/>
    </location>
</feature>
<sequence>MPVMIGEDEKEVVGSVVHPTHHHLLKPKNHGAQPRPEEKTLPYLTDRAMKTPPPSAKSRVGHFLEVAGPCSGTHRYLWMATVEGGRESDSLAASARRVITIKAANRR</sequence>
<gene>
    <name evidence="2" type="ORF">TanjilG_28714</name>
</gene>
<proteinExistence type="predicted"/>
<evidence type="ECO:0000313" key="2">
    <source>
        <dbReference type="EMBL" id="OIV98201.1"/>
    </source>
</evidence>
<feature type="compositionally biased region" description="Basic residues" evidence="1">
    <location>
        <begin position="20"/>
        <end position="29"/>
    </location>
</feature>
<organism evidence="2 3">
    <name type="scientific">Lupinus angustifolius</name>
    <name type="common">Narrow-leaved blue lupine</name>
    <dbReference type="NCBI Taxonomy" id="3871"/>
    <lineage>
        <taxon>Eukaryota</taxon>
        <taxon>Viridiplantae</taxon>
        <taxon>Streptophyta</taxon>
        <taxon>Embryophyta</taxon>
        <taxon>Tracheophyta</taxon>
        <taxon>Spermatophyta</taxon>
        <taxon>Magnoliopsida</taxon>
        <taxon>eudicotyledons</taxon>
        <taxon>Gunneridae</taxon>
        <taxon>Pentapetalae</taxon>
        <taxon>rosids</taxon>
        <taxon>fabids</taxon>
        <taxon>Fabales</taxon>
        <taxon>Fabaceae</taxon>
        <taxon>Papilionoideae</taxon>
        <taxon>50 kb inversion clade</taxon>
        <taxon>genistoids sensu lato</taxon>
        <taxon>core genistoids</taxon>
        <taxon>Genisteae</taxon>
        <taxon>Lupinus</taxon>
    </lineage>
</organism>
<keyword evidence="3" id="KW-1185">Reference proteome</keyword>
<protein>
    <submittedName>
        <fullName evidence="2">Uncharacterized protein</fullName>
    </submittedName>
</protein>
<dbReference type="EMBL" id="CM007374">
    <property type="protein sequence ID" value="OIV98201.1"/>
    <property type="molecule type" value="Genomic_DNA"/>
</dbReference>
<dbReference type="Proteomes" id="UP000188354">
    <property type="component" value="Chromosome LG14"/>
</dbReference>
<dbReference type="Gramene" id="OIV98201">
    <property type="protein sequence ID" value="OIV98201"/>
    <property type="gene ID" value="TanjilG_28714"/>
</dbReference>
<evidence type="ECO:0000313" key="3">
    <source>
        <dbReference type="Proteomes" id="UP000188354"/>
    </source>
</evidence>
<evidence type="ECO:0000256" key="1">
    <source>
        <dbReference type="SAM" id="MobiDB-lite"/>
    </source>
</evidence>